<evidence type="ECO:0000313" key="2">
    <source>
        <dbReference type="Proteomes" id="UP000265355"/>
    </source>
</evidence>
<reference evidence="1 2" key="1">
    <citation type="submission" date="2018-08" db="EMBL/GenBank/DDBJ databases">
        <title>Genome Sequence of Clavibacter michiganensis Subspecies type strains, and the Atypical Peach-Colored Strains Isolated from Tomato.</title>
        <authorList>
            <person name="Osdaghi E."/>
            <person name="Portier P."/>
            <person name="Briand M."/>
            <person name="Jacques M.-A."/>
        </authorList>
    </citation>
    <scope>NUCLEOTIDE SEQUENCE [LARGE SCALE GENOMIC DNA]</scope>
    <source>
        <strain evidence="1 2">CFBP 8216</strain>
    </source>
</reference>
<gene>
    <name evidence="1" type="ORF">DZF98_04785</name>
</gene>
<dbReference type="Proteomes" id="UP000265355">
    <property type="component" value="Unassembled WGS sequence"/>
</dbReference>
<sequence length="138" mass="16207">MFFAVILYIDSQDTERDTQVFEYYFAERWPGFEVDLRRAIGGLKDGTLRNRLDSLVDSATDTEIQTFHGSSPKGWARWLSDIAADLAMTASRMEEPDGELVGRYKAFFDSYTEVYMWREDRREADRGMRRDQLRHSTQ</sequence>
<accession>A0ABX9NBK8</accession>
<name>A0ABX9NBK8_9MICO</name>
<comment type="caution">
    <text evidence="1">The sequence shown here is derived from an EMBL/GenBank/DDBJ whole genome shotgun (WGS) entry which is preliminary data.</text>
</comment>
<dbReference type="EMBL" id="QWEE01000045">
    <property type="protein sequence ID" value="RII93291.1"/>
    <property type="molecule type" value="Genomic_DNA"/>
</dbReference>
<organism evidence="1 2">
    <name type="scientific">Clavibacter californiensis</name>
    <dbReference type="NCBI Taxonomy" id="1401995"/>
    <lineage>
        <taxon>Bacteria</taxon>
        <taxon>Bacillati</taxon>
        <taxon>Actinomycetota</taxon>
        <taxon>Actinomycetes</taxon>
        <taxon>Micrococcales</taxon>
        <taxon>Microbacteriaceae</taxon>
        <taxon>Clavibacter</taxon>
    </lineage>
</organism>
<evidence type="ECO:0008006" key="3">
    <source>
        <dbReference type="Google" id="ProtNLM"/>
    </source>
</evidence>
<protein>
    <recommendedName>
        <fullName evidence="3">CdiI immunity protein domain-containing protein</fullName>
    </recommendedName>
</protein>
<keyword evidence="2" id="KW-1185">Reference proteome</keyword>
<proteinExistence type="predicted"/>
<evidence type="ECO:0000313" key="1">
    <source>
        <dbReference type="EMBL" id="RII93291.1"/>
    </source>
</evidence>